<dbReference type="SUPFAM" id="SSF53807">
    <property type="entry name" value="Helical backbone' metal receptor"/>
    <property type="match status" value="1"/>
</dbReference>
<keyword evidence="6 9" id="KW-0449">Lipoprotein</keyword>
<evidence type="ECO:0000256" key="5">
    <source>
        <dbReference type="ARBA" id="ARBA00023139"/>
    </source>
</evidence>
<feature type="signal peptide" evidence="7">
    <location>
        <begin position="1"/>
        <end position="22"/>
    </location>
</feature>
<dbReference type="InterPro" id="IPR051313">
    <property type="entry name" value="Bact_iron-sidero_bind"/>
</dbReference>
<dbReference type="EMBL" id="CP002207">
    <property type="protein sequence ID" value="ADP33841.1"/>
    <property type="molecule type" value="Genomic_DNA"/>
</dbReference>
<feature type="domain" description="Fe/B12 periplasmic-binding" evidence="8">
    <location>
        <begin position="61"/>
        <end position="316"/>
    </location>
</feature>
<evidence type="ECO:0000256" key="3">
    <source>
        <dbReference type="ARBA" id="ARBA00022448"/>
    </source>
</evidence>
<accession>A0ABM5M103</accession>
<keyword evidence="4 7" id="KW-0732">Signal</keyword>
<dbReference type="PANTHER" id="PTHR30532:SF26">
    <property type="entry name" value="IRON(3+)-HYDROXAMATE-BINDING PROTEIN FHUD"/>
    <property type="match status" value="1"/>
</dbReference>
<evidence type="ECO:0000256" key="2">
    <source>
        <dbReference type="ARBA" id="ARBA00008814"/>
    </source>
</evidence>
<dbReference type="Gene3D" id="3.40.50.1980">
    <property type="entry name" value="Nitrogenase molybdenum iron protein domain"/>
    <property type="match status" value="2"/>
</dbReference>
<dbReference type="RefSeq" id="WP_013390657.1">
    <property type="nucleotide sequence ID" value="NC_014639.1"/>
</dbReference>
<dbReference type="InterPro" id="IPR002491">
    <property type="entry name" value="ABC_transptr_periplasmic_BD"/>
</dbReference>
<keyword evidence="5" id="KW-0564">Palmitate</keyword>
<dbReference type="Proteomes" id="UP000006867">
    <property type="component" value="Chromosome"/>
</dbReference>
<comment type="similarity">
    <text evidence="2">Belongs to the bacterial solute-binding protein 8 family.</text>
</comment>
<dbReference type="Pfam" id="PF01497">
    <property type="entry name" value="Peripla_BP_2"/>
    <property type="match status" value="1"/>
</dbReference>
<keyword evidence="3" id="KW-0813">Transport</keyword>
<evidence type="ECO:0000259" key="8">
    <source>
        <dbReference type="PROSITE" id="PS50983"/>
    </source>
</evidence>
<name>A0ABM5M103_BACA1</name>
<organism evidence="9 10">
    <name type="scientific">Bacillus atrophaeus (strain 1942)</name>
    <dbReference type="NCBI Taxonomy" id="720555"/>
    <lineage>
        <taxon>Bacteria</taxon>
        <taxon>Bacillati</taxon>
        <taxon>Bacillota</taxon>
        <taxon>Bacilli</taxon>
        <taxon>Bacillales</taxon>
        <taxon>Bacillaceae</taxon>
        <taxon>Bacillus</taxon>
    </lineage>
</organism>
<keyword evidence="10" id="KW-1185">Reference proteome</keyword>
<proteinExistence type="inferred from homology"/>
<evidence type="ECO:0000256" key="1">
    <source>
        <dbReference type="ARBA" id="ARBA00004193"/>
    </source>
</evidence>
<dbReference type="PROSITE" id="PS51257">
    <property type="entry name" value="PROKAR_LIPOPROTEIN"/>
    <property type="match status" value="1"/>
</dbReference>
<sequence>MTYTCKKIGAAFFALFLITALAACGNASDSKGSSSSSFKKEETITYKAENGNIKIPKHPKRVVVMADGYYGYFKTLGINVVGAPENVFKNPYYKGKTDGVTNIGDGTSVEKVVDLDPDLIIVWTTQGADIEKLEKIAPTVALKYDSLDNKERLKDFAKMTGTEDKADKWLAKWDKKVAAAKTKVQKAVGDKTVSIMQTNGKAIYVFGDKFGRGGSIVYDELGLNATKLTKEKAIDEGPGYTSISLEKIPDFAGDYIFMGPWQSGGDDGGVFDSALWKNLDAVKKDHVYKIDPIGFYFSDPISLEGQLAFITESLTK</sequence>
<evidence type="ECO:0000313" key="9">
    <source>
        <dbReference type="EMBL" id="ADP33841.1"/>
    </source>
</evidence>
<gene>
    <name evidence="9" type="ordered locus">BATR1942_14595</name>
</gene>
<protein>
    <submittedName>
        <fullName evidence="9">Ferrichrome ABC transporter ferrichrome-binding lipoprotein</fullName>
    </submittedName>
</protein>
<evidence type="ECO:0000313" key="10">
    <source>
        <dbReference type="Proteomes" id="UP000006867"/>
    </source>
</evidence>
<feature type="chain" id="PRO_5046608100" evidence="7">
    <location>
        <begin position="23"/>
        <end position="316"/>
    </location>
</feature>
<dbReference type="CDD" id="cd01138">
    <property type="entry name" value="FeuA"/>
    <property type="match status" value="1"/>
</dbReference>
<reference evidence="9 10" key="1">
    <citation type="journal article" date="2011" name="Front. Microbiol.">
        <title>Genomic signatures of strain selection and enhancement in Bacillus atrophaeus var. globigii, a historical biowarfare simulant.</title>
        <authorList>
            <person name="Gibbons H.S."/>
            <person name="Broomall S.M."/>
            <person name="McNew L.A."/>
            <person name="Daligault H."/>
            <person name="Chapman C."/>
            <person name="Bruce D."/>
            <person name="Karavis M."/>
            <person name="Krepps M."/>
            <person name="McGregor P.A."/>
            <person name="Hong C."/>
            <person name="Park K.H."/>
            <person name="Akmal A."/>
            <person name="Feldman A."/>
            <person name="Lin J.S."/>
            <person name="Chang W.E."/>
            <person name="Higgs B.W."/>
            <person name="Demirev P."/>
            <person name="Lindquist J."/>
            <person name="Liem A."/>
            <person name="Fochler E."/>
            <person name="Read T.D."/>
            <person name="Tapia R."/>
            <person name="Johnson S."/>
            <person name="Bishop-Lilly K.A."/>
            <person name="Detter C."/>
            <person name="Han C."/>
            <person name="Sozhamannan S."/>
            <person name="Rosenzweig C.N."/>
            <person name="Skowronski E.W."/>
        </authorList>
    </citation>
    <scope>NUCLEOTIDE SEQUENCE [LARGE SCALE GENOMIC DNA]</scope>
    <source>
        <strain evidence="9 10">1942</strain>
    </source>
</reference>
<evidence type="ECO:0000256" key="4">
    <source>
        <dbReference type="ARBA" id="ARBA00022729"/>
    </source>
</evidence>
<evidence type="ECO:0000256" key="6">
    <source>
        <dbReference type="ARBA" id="ARBA00023288"/>
    </source>
</evidence>
<evidence type="ECO:0000256" key="7">
    <source>
        <dbReference type="SAM" id="SignalP"/>
    </source>
</evidence>
<dbReference type="PANTHER" id="PTHR30532">
    <property type="entry name" value="IRON III DICITRATE-BINDING PERIPLASMIC PROTEIN"/>
    <property type="match status" value="1"/>
</dbReference>
<comment type="subcellular location">
    <subcellularLocation>
        <location evidence="1">Cell membrane</location>
        <topology evidence="1">Lipid-anchor</topology>
    </subcellularLocation>
</comment>
<dbReference type="PROSITE" id="PS50983">
    <property type="entry name" value="FE_B12_PBP"/>
    <property type="match status" value="1"/>
</dbReference>